<protein>
    <submittedName>
        <fullName evidence="2">Uncharacterized protein</fullName>
    </submittedName>
</protein>
<comment type="caution">
    <text evidence="2">The sequence shown here is derived from an EMBL/GenBank/DDBJ whole genome shotgun (WGS) entry which is preliminary data.</text>
</comment>
<dbReference type="EMBL" id="PFFQ01000031">
    <property type="protein sequence ID" value="PIW17059.1"/>
    <property type="molecule type" value="Genomic_DNA"/>
</dbReference>
<proteinExistence type="predicted"/>
<name>A0A2M7G524_9BACT</name>
<dbReference type="AlphaFoldDB" id="A0A2M7G524"/>
<sequence>MELQPLRQMMTQALQNDQKINAAEFAPIKAEILKDQKISPEENQMLMDALTQGQFEGSLVPAVISFVSQGLQTPAQPAAPAAEAPKPEAVKTPEAEKKASPWKKEYSIQGNLNHTSVSSGWTNQYGSEKTATKVEGSFQAQVDYEEGRTSWKNRILLEYGNTFVKGEQERAISRNNLEVTTEAAHKIGEQGNLKVEIPYVSLYTKGPLTEIEGRKFRETTGAKVTYTTDDKQGEYSVKVGAGIQQTNDPATRQWNNEVGVEMVVEAKQSMGFMKAPIVKATGIKEENVTFLDRLEGTAQVNAFNPMQNGADWANTDVGVRLSGRYYVNDKKSIWVGATQQYQYGGKADSTWEQKFSADLGFKFQ</sequence>
<accession>A0A2M7G524</accession>
<evidence type="ECO:0000313" key="3">
    <source>
        <dbReference type="Proteomes" id="UP000231019"/>
    </source>
</evidence>
<feature type="compositionally biased region" description="Basic and acidic residues" evidence="1">
    <location>
        <begin position="85"/>
        <end position="106"/>
    </location>
</feature>
<gene>
    <name evidence="2" type="ORF">COW36_10495</name>
</gene>
<reference evidence="2 3" key="1">
    <citation type="submission" date="2017-09" db="EMBL/GenBank/DDBJ databases">
        <title>Depth-based differentiation of microbial function through sediment-hosted aquifers and enrichment of novel symbionts in the deep terrestrial subsurface.</title>
        <authorList>
            <person name="Probst A.J."/>
            <person name="Ladd B."/>
            <person name="Jarett J.K."/>
            <person name="Geller-Mcgrath D.E."/>
            <person name="Sieber C.M."/>
            <person name="Emerson J.B."/>
            <person name="Anantharaman K."/>
            <person name="Thomas B.C."/>
            <person name="Malmstrom R."/>
            <person name="Stieglmeier M."/>
            <person name="Klingl A."/>
            <person name="Woyke T."/>
            <person name="Ryan C.M."/>
            <person name="Banfield J.F."/>
        </authorList>
    </citation>
    <scope>NUCLEOTIDE SEQUENCE [LARGE SCALE GENOMIC DNA]</scope>
    <source>
        <strain evidence="2">CG17_big_fil_post_rev_8_21_14_2_50_48_46</strain>
    </source>
</reference>
<feature type="compositionally biased region" description="Low complexity" evidence="1">
    <location>
        <begin position="75"/>
        <end position="84"/>
    </location>
</feature>
<feature type="region of interest" description="Disordered" evidence="1">
    <location>
        <begin position="75"/>
        <end position="107"/>
    </location>
</feature>
<dbReference type="Proteomes" id="UP000231019">
    <property type="component" value="Unassembled WGS sequence"/>
</dbReference>
<evidence type="ECO:0000256" key="1">
    <source>
        <dbReference type="SAM" id="MobiDB-lite"/>
    </source>
</evidence>
<organism evidence="2 3">
    <name type="scientific">bacterium (Candidatus Blackallbacteria) CG17_big_fil_post_rev_8_21_14_2_50_48_46</name>
    <dbReference type="NCBI Taxonomy" id="2014261"/>
    <lineage>
        <taxon>Bacteria</taxon>
        <taxon>Candidatus Blackallbacteria</taxon>
    </lineage>
</organism>
<evidence type="ECO:0000313" key="2">
    <source>
        <dbReference type="EMBL" id="PIW17059.1"/>
    </source>
</evidence>